<feature type="chain" id="PRO_5045419377" evidence="1">
    <location>
        <begin position="31"/>
        <end position="472"/>
    </location>
</feature>
<dbReference type="Gene3D" id="3.40.50.200">
    <property type="entry name" value="Peptidase S8/S53 domain"/>
    <property type="match status" value="1"/>
</dbReference>
<evidence type="ECO:0000259" key="2">
    <source>
        <dbReference type="PROSITE" id="PS51695"/>
    </source>
</evidence>
<dbReference type="Proteomes" id="UP001597419">
    <property type="component" value="Unassembled WGS sequence"/>
</dbReference>
<name>A0ABW5GPZ8_9PSEU</name>
<accession>A0ABW5GPZ8</accession>
<proteinExistence type="predicted"/>
<dbReference type="RefSeq" id="WP_345392837.1">
    <property type="nucleotide sequence ID" value="NZ_BAABHG010000005.1"/>
</dbReference>
<feature type="signal peptide" evidence="1">
    <location>
        <begin position="1"/>
        <end position="30"/>
    </location>
</feature>
<evidence type="ECO:0000313" key="4">
    <source>
        <dbReference type="Proteomes" id="UP001597419"/>
    </source>
</evidence>
<dbReference type="InterPro" id="IPR036852">
    <property type="entry name" value="Peptidase_S8/S53_dom_sf"/>
</dbReference>
<comment type="caution">
    <text evidence="3">The sequence shown here is derived from an EMBL/GenBank/DDBJ whole genome shotgun (WGS) entry which is preliminary data.</text>
</comment>
<evidence type="ECO:0000313" key="3">
    <source>
        <dbReference type="EMBL" id="MFD2462958.1"/>
    </source>
</evidence>
<dbReference type="EMBL" id="JBHUKU010000020">
    <property type="protein sequence ID" value="MFD2462958.1"/>
    <property type="molecule type" value="Genomic_DNA"/>
</dbReference>
<organism evidence="3 4">
    <name type="scientific">Amycolatopsis samaneae</name>
    <dbReference type="NCBI Taxonomy" id="664691"/>
    <lineage>
        <taxon>Bacteria</taxon>
        <taxon>Bacillati</taxon>
        <taxon>Actinomycetota</taxon>
        <taxon>Actinomycetes</taxon>
        <taxon>Pseudonocardiales</taxon>
        <taxon>Pseudonocardiaceae</taxon>
        <taxon>Amycolatopsis</taxon>
    </lineage>
</organism>
<reference evidence="4" key="1">
    <citation type="journal article" date="2019" name="Int. J. Syst. Evol. Microbiol.">
        <title>The Global Catalogue of Microorganisms (GCM) 10K type strain sequencing project: providing services to taxonomists for standard genome sequencing and annotation.</title>
        <authorList>
            <consortium name="The Broad Institute Genomics Platform"/>
            <consortium name="The Broad Institute Genome Sequencing Center for Infectious Disease"/>
            <person name="Wu L."/>
            <person name="Ma J."/>
        </authorList>
    </citation>
    <scope>NUCLEOTIDE SEQUENCE [LARGE SCALE GENOMIC DNA]</scope>
    <source>
        <strain evidence="4">CGMCC 4.7643</strain>
    </source>
</reference>
<evidence type="ECO:0000256" key="1">
    <source>
        <dbReference type="SAM" id="SignalP"/>
    </source>
</evidence>
<gene>
    <name evidence="3" type="ORF">ACFSYJ_30415</name>
</gene>
<feature type="domain" description="Peptidase S53" evidence="2">
    <location>
        <begin position="95"/>
        <end position="472"/>
    </location>
</feature>
<dbReference type="PANTHER" id="PTHR14218">
    <property type="entry name" value="PROTEASE S8 TRIPEPTIDYL PEPTIDASE I CLN2"/>
    <property type="match status" value="1"/>
</dbReference>
<dbReference type="InterPro" id="IPR030400">
    <property type="entry name" value="Sedolisin_dom"/>
</dbReference>
<sequence>MKRTTRRNIALAATVVFGSAGMLPAEPASAAVPDSQDTAAIAAALRAGTLGSAHGVHEVCQAEVDGRPIDLGCQAQLVGSLRSETAPLTTAAPAGYGPAELNAAYHLPPLTNGPGTTVAIVGVGAYPALEADLGRYRAQYGLPRCDTANGCLTVTDFKGGEPLRPTPAYAQIEESYAAETALDLDMASAACPTCKLVMIQIPLDLGHLLGAAALGLPGALADDFGTAVTHAAKLGAGAVSMSYGIPTGFQAGYLGSGAPARALHHPGMAVVASSGDKGYNGDKQLWPAQLPWVTAAGGVSLKTGEHGSATMSAWGGKFVPKGAKEPRWVGAGSGCAPGLPPASGQPAPVSGHCGGHRAVTDISADADPLTGVAVYASYTPHSGTGGGWLTAGGTSAAAPYLAGLYARGGHLAAVDGPNTLYRAPAGAIQDVTGGSNAADGAAGCASAKELCVGGPGWDGPTGLGVPNGLGAF</sequence>
<dbReference type="PROSITE" id="PS51695">
    <property type="entry name" value="SEDOLISIN"/>
    <property type="match status" value="1"/>
</dbReference>
<protein>
    <submittedName>
        <fullName evidence="3">S8 family serine peptidase</fullName>
    </submittedName>
</protein>
<dbReference type="InterPro" id="IPR050819">
    <property type="entry name" value="Tripeptidyl-peptidase_I"/>
</dbReference>
<dbReference type="PANTHER" id="PTHR14218:SF15">
    <property type="entry name" value="TRIPEPTIDYL-PEPTIDASE 1"/>
    <property type="match status" value="1"/>
</dbReference>
<dbReference type="SUPFAM" id="SSF52743">
    <property type="entry name" value="Subtilisin-like"/>
    <property type="match status" value="1"/>
</dbReference>
<keyword evidence="1" id="KW-0732">Signal</keyword>
<keyword evidence="4" id="KW-1185">Reference proteome</keyword>